<dbReference type="RefSeq" id="WP_011676525.1">
    <property type="nucleotide sequence ID" value="NZ_CP015901.2"/>
</dbReference>
<proteinExistence type="predicted"/>
<organism evidence="1 2">
    <name type="scientific">Lactococcus lactis subsp. cremoris</name>
    <name type="common">Streptococcus cremoris</name>
    <dbReference type="NCBI Taxonomy" id="1359"/>
    <lineage>
        <taxon>Bacteria</taxon>
        <taxon>Bacillati</taxon>
        <taxon>Bacillota</taxon>
        <taxon>Bacilli</taxon>
        <taxon>Lactobacillales</taxon>
        <taxon>Streptococcaceae</taxon>
        <taxon>Lactococcus</taxon>
    </lineage>
</organism>
<evidence type="ECO:0000313" key="2">
    <source>
        <dbReference type="Proteomes" id="UP000192161"/>
    </source>
</evidence>
<sequence length="68" mass="7922">MLTFILGLLIGLIAMFLFYVKTAKEISSKTIADILEDCVEKIELHEWSVEKIVDFLKKTSNKIRKNKY</sequence>
<dbReference type="EMBL" id="CP015901">
    <property type="protein sequence ID" value="ARE23885.1"/>
    <property type="molecule type" value="Genomic_DNA"/>
</dbReference>
<name>A0AA34TJS1_LACLC</name>
<reference evidence="1 2" key="1">
    <citation type="journal article" date="2017" name="BMC Genomics">
        <title>Comparative and functional genomics of the Lactococcus lactis taxon; insights into evolution and niche adaptation.</title>
        <authorList>
            <person name="Kelleher P."/>
            <person name="Bottacini F."/>
            <person name="Mahony J."/>
            <person name="Kilcawley K.N."/>
            <person name="van Sinderen D."/>
        </authorList>
    </citation>
    <scope>NUCLEOTIDE SEQUENCE [LARGE SCALE GENOMIC DNA]</scope>
    <source>
        <strain evidence="1 2">JM3</strain>
    </source>
</reference>
<dbReference type="AlphaFoldDB" id="A0AA34TJS1"/>
<protein>
    <submittedName>
        <fullName evidence="1">Uncharacterized protein</fullName>
    </submittedName>
</protein>
<evidence type="ECO:0000313" key="1">
    <source>
        <dbReference type="EMBL" id="ARE23885.1"/>
    </source>
</evidence>
<accession>A0AA34TJS1</accession>
<dbReference type="Proteomes" id="UP000192161">
    <property type="component" value="Chromosome"/>
</dbReference>
<gene>
    <name evidence="1" type="ORF">LLJM3_1703</name>
</gene>